<feature type="transmembrane region" description="Helical" evidence="9">
    <location>
        <begin position="31"/>
        <end position="56"/>
    </location>
</feature>
<evidence type="ECO:0000313" key="11">
    <source>
        <dbReference type="Proteomes" id="UP001626537"/>
    </source>
</evidence>
<dbReference type="InterPro" id="IPR044878">
    <property type="entry name" value="UbiA_sf"/>
</dbReference>
<keyword evidence="7 9" id="KW-1133">Transmembrane helix</keyword>
<dbReference type="InterPro" id="IPR000537">
    <property type="entry name" value="UbiA_prenyltransferase"/>
</dbReference>
<keyword evidence="4" id="KW-1003">Cell membrane</keyword>
<dbReference type="PANTHER" id="PTHR13929">
    <property type="entry name" value="1,4-DIHYDROXY-2-NAPHTHOATE OCTAPRENYLTRANSFERASE"/>
    <property type="match status" value="1"/>
</dbReference>
<protein>
    <submittedName>
        <fullName evidence="10">Prenyltransferase</fullName>
    </submittedName>
</protein>
<evidence type="ECO:0000256" key="2">
    <source>
        <dbReference type="ARBA" id="ARBA00004863"/>
    </source>
</evidence>
<evidence type="ECO:0000256" key="4">
    <source>
        <dbReference type="ARBA" id="ARBA00022475"/>
    </source>
</evidence>
<keyword evidence="5" id="KW-0808">Transferase</keyword>
<evidence type="ECO:0000256" key="3">
    <source>
        <dbReference type="ARBA" id="ARBA00022428"/>
    </source>
</evidence>
<evidence type="ECO:0000256" key="8">
    <source>
        <dbReference type="ARBA" id="ARBA00023136"/>
    </source>
</evidence>
<organism evidence="10 11">
    <name type="scientific">Congregibacter variabilis</name>
    <dbReference type="NCBI Taxonomy" id="3081200"/>
    <lineage>
        <taxon>Bacteria</taxon>
        <taxon>Pseudomonadati</taxon>
        <taxon>Pseudomonadota</taxon>
        <taxon>Gammaproteobacteria</taxon>
        <taxon>Cellvibrionales</taxon>
        <taxon>Halieaceae</taxon>
        <taxon>Congregibacter</taxon>
    </lineage>
</organism>
<evidence type="ECO:0000256" key="1">
    <source>
        <dbReference type="ARBA" id="ARBA00004141"/>
    </source>
</evidence>
<evidence type="ECO:0000256" key="6">
    <source>
        <dbReference type="ARBA" id="ARBA00022692"/>
    </source>
</evidence>
<reference evidence="10 11" key="1">
    <citation type="submission" date="2023-10" db="EMBL/GenBank/DDBJ databases">
        <title>Two novel species belonging to the OM43/NOR5 clade.</title>
        <authorList>
            <person name="Park M."/>
        </authorList>
    </citation>
    <scope>NUCLEOTIDE SEQUENCE [LARGE SCALE GENOMIC DNA]</scope>
    <source>
        <strain evidence="10 11">IMCC43200</strain>
    </source>
</reference>
<dbReference type="PIRSF" id="PIRSF005355">
    <property type="entry name" value="UBIAD1"/>
    <property type="match status" value="1"/>
</dbReference>
<comment type="pathway">
    <text evidence="2">Quinol/quinone metabolism; menaquinone biosynthesis.</text>
</comment>
<dbReference type="Proteomes" id="UP001626537">
    <property type="component" value="Chromosome"/>
</dbReference>
<feature type="transmembrane region" description="Helical" evidence="9">
    <location>
        <begin position="171"/>
        <end position="188"/>
    </location>
</feature>
<dbReference type="CDD" id="cd13962">
    <property type="entry name" value="PT_UbiA_UBIAD1"/>
    <property type="match status" value="1"/>
</dbReference>
<gene>
    <name evidence="10" type="ORF">R0135_04575</name>
</gene>
<feature type="transmembrane region" description="Helical" evidence="9">
    <location>
        <begin position="117"/>
        <end position="136"/>
    </location>
</feature>
<dbReference type="EMBL" id="CP136864">
    <property type="protein sequence ID" value="WOJ94440.1"/>
    <property type="molecule type" value="Genomic_DNA"/>
</dbReference>
<feature type="transmembrane region" description="Helical" evidence="9">
    <location>
        <begin position="194"/>
        <end position="212"/>
    </location>
</feature>
<comment type="subcellular location">
    <subcellularLocation>
        <location evidence="1">Membrane</location>
        <topology evidence="1">Multi-pass membrane protein</topology>
    </subcellularLocation>
</comment>
<feature type="transmembrane region" description="Helical" evidence="9">
    <location>
        <begin position="62"/>
        <end position="82"/>
    </location>
</feature>
<keyword evidence="8 9" id="KW-0472">Membrane</keyword>
<evidence type="ECO:0000313" key="10">
    <source>
        <dbReference type="EMBL" id="WOJ94440.1"/>
    </source>
</evidence>
<feature type="transmembrane region" description="Helical" evidence="9">
    <location>
        <begin position="142"/>
        <end position="159"/>
    </location>
</feature>
<dbReference type="PANTHER" id="PTHR13929:SF0">
    <property type="entry name" value="UBIA PRENYLTRANSFERASE DOMAIN-CONTAINING PROTEIN 1"/>
    <property type="match status" value="1"/>
</dbReference>
<name>A0ABZ0I7I7_9GAMM</name>
<feature type="transmembrane region" description="Helical" evidence="9">
    <location>
        <begin position="264"/>
        <end position="280"/>
    </location>
</feature>
<keyword evidence="6 9" id="KW-0812">Transmembrane</keyword>
<proteinExistence type="predicted"/>
<accession>A0ABZ0I7I7</accession>
<dbReference type="RefSeq" id="WP_407349076.1">
    <property type="nucleotide sequence ID" value="NZ_CP136864.1"/>
</dbReference>
<evidence type="ECO:0000256" key="9">
    <source>
        <dbReference type="SAM" id="Phobius"/>
    </source>
</evidence>
<dbReference type="Pfam" id="PF01040">
    <property type="entry name" value="UbiA"/>
    <property type="match status" value="1"/>
</dbReference>
<evidence type="ECO:0000256" key="5">
    <source>
        <dbReference type="ARBA" id="ARBA00022679"/>
    </source>
</evidence>
<dbReference type="Gene3D" id="1.10.357.140">
    <property type="entry name" value="UbiA prenyltransferase"/>
    <property type="match status" value="1"/>
</dbReference>
<keyword evidence="3" id="KW-0474">Menaquinone biosynthesis</keyword>
<evidence type="ECO:0000256" key="7">
    <source>
        <dbReference type="ARBA" id="ARBA00022989"/>
    </source>
</evidence>
<keyword evidence="11" id="KW-1185">Reference proteome</keyword>
<sequence>MNESPTWWQALTTVPRLGAGQWQTLSLPVRWLLAVRSSVLFMTLMSAALGGLLAWRDGLGDLGLWLLCMLGLMLAHATNNLLNDLTDSSRGIDAGNYYRNQYGIHVLEDGLMNRKQFYGYLALTGGAAVLIGIYLVLARGGLTLPLMLAGAFFVLFYTWPLKYIGLGEPAVLLVWGPLMVGGSYYVSAGQWSTSAAWLGLLYGIGPTTVLFGKHIDKLEMDREKGVRTLPVLLGHAGARRTTQVLLVSQYIGCAALIFSGGEHWVLAIVFLSVPALLRALKALQSPKPTERPDSYPKQIWPLWFSAQAFAHTRQFTSLFVAALLVATWL</sequence>
<dbReference type="InterPro" id="IPR026046">
    <property type="entry name" value="UBIAD1"/>
</dbReference>